<dbReference type="RefSeq" id="WP_014623879.1">
    <property type="nucleotide sequence ID" value="NC_017583.1"/>
</dbReference>
<accession>G0GCQ7</accession>
<dbReference type="EMBL" id="CP002903">
    <property type="protein sequence ID" value="AEJ60476.1"/>
    <property type="molecule type" value="Genomic_DNA"/>
</dbReference>
<dbReference type="Proteomes" id="UP000007254">
    <property type="component" value="Chromosome"/>
</dbReference>
<proteinExistence type="predicted"/>
<organism evidence="1 2">
    <name type="scientific">Winmispira thermophila (strain ATCC 700085 / DSM 6578 / Z-1203)</name>
    <name type="common">Spirochaeta thermophila</name>
    <dbReference type="NCBI Taxonomy" id="869211"/>
    <lineage>
        <taxon>Bacteria</taxon>
        <taxon>Pseudomonadati</taxon>
        <taxon>Spirochaetota</taxon>
        <taxon>Spirochaetia</taxon>
        <taxon>Winmispirales</taxon>
        <taxon>Winmispiraceae</taxon>
        <taxon>Winmispira</taxon>
    </lineage>
</organism>
<dbReference type="KEGG" id="stq:Spith_0189"/>
<dbReference type="HOGENOM" id="CLU_711535_0_0_12"/>
<gene>
    <name evidence="1" type="ordered locus">Spith_0189</name>
</gene>
<evidence type="ECO:0008006" key="3">
    <source>
        <dbReference type="Google" id="ProtNLM"/>
    </source>
</evidence>
<dbReference type="STRING" id="869211.Spith_0189"/>
<sequence>MVTLRSKWAILSMLLLLGVIPLWGEQQVRVIMDTAVFGMRIDEETWSLFSSGNGELDLQSRGSRNVRARLSLTASLGQEVGTGEGTPSLTGRETATFGIHYAYVKVRIPLAERYAVRLSMGKNALTWGVGSLFNAGNIAFNPTATQGASLLAVEGPVREDTAWYASLYLPLGTYAFLEPVALVALAPASEAPLFPAPEETSLGARLHTKAGPLLLEAAYLHDGPQGTHVGAFTIQGNLGADLYASLCSSIPKDTEDVTTSLREELVLSLGAFWLNPIEVGEGLSLRIEALVIPDASWEEGTAGDLSDYGIHLYHELSLAPSDRLTLLFRGLLSPIDLSGVGIAGLDWNLDQGLHLYSFFSLQVGEETDLYSPSHPGGIALAGGVRYTF</sequence>
<dbReference type="OrthoDB" id="370856at2"/>
<protein>
    <recommendedName>
        <fullName evidence="3">Porin domain-containing protein</fullName>
    </recommendedName>
</protein>
<evidence type="ECO:0000313" key="2">
    <source>
        <dbReference type="Proteomes" id="UP000007254"/>
    </source>
</evidence>
<evidence type="ECO:0000313" key="1">
    <source>
        <dbReference type="EMBL" id="AEJ60476.1"/>
    </source>
</evidence>
<dbReference type="AlphaFoldDB" id="G0GCQ7"/>
<keyword evidence="2" id="KW-1185">Reference proteome</keyword>
<name>G0GCQ7_WINT7</name>
<reference evidence="1 2" key="1">
    <citation type="submission" date="2011-06" db="EMBL/GenBank/DDBJ databases">
        <title>The complete genome of Spirochaeta thermophila DSM 6578.</title>
        <authorList>
            <consortium name="US DOE Joint Genome Institute (JGI-PGF)"/>
            <person name="Lucas S."/>
            <person name="Lapidus A."/>
            <person name="Bruce D."/>
            <person name="Goodwin L."/>
            <person name="Pitluck S."/>
            <person name="Peters L."/>
            <person name="Kyrpides N."/>
            <person name="Mavromatis K."/>
            <person name="Ivanova N."/>
            <person name="Mikailova N."/>
            <person name="Pagani I."/>
            <person name="Chertkov O."/>
            <person name="Detter J.C."/>
            <person name="Tapia R."/>
            <person name="Han C."/>
            <person name="Land M."/>
            <person name="Hauser L."/>
            <person name="Markowitz V."/>
            <person name="Cheng J.-F."/>
            <person name="Hugenholtz P."/>
            <person name="Woyke T."/>
            <person name="Wu D."/>
            <person name="Spring S."/>
            <person name="Merkhoffer B."/>
            <person name="Schneider S."/>
            <person name="Klenk H.-P."/>
            <person name="Eisen J.A."/>
        </authorList>
    </citation>
    <scope>NUCLEOTIDE SEQUENCE [LARGE SCALE GENOMIC DNA]</scope>
    <source>
        <strain evidence="2">ATCC 700085 / DSM 6578 / Z-1203</strain>
    </source>
</reference>